<keyword evidence="3" id="KW-1185">Reference proteome</keyword>
<protein>
    <submittedName>
        <fullName evidence="2">Uncharacterized protein</fullName>
    </submittedName>
</protein>
<evidence type="ECO:0000313" key="2">
    <source>
        <dbReference type="EMBL" id="RVX45863.1"/>
    </source>
</evidence>
<dbReference type="Proteomes" id="UP000284824">
    <property type="component" value="Unassembled WGS sequence"/>
</dbReference>
<feature type="region of interest" description="Disordered" evidence="1">
    <location>
        <begin position="1"/>
        <end position="21"/>
    </location>
</feature>
<name>A0A438MJP3_9ACTN</name>
<organism evidence="2 3">
    <name type="scientific">Nonomuraea polychroma</name>
    <dbReference type="NCBI Taxonomy" id="46176"/>
    <lineage>
        <taxon>Bacteria</taxon>
        <taxon>Bacillati</taxon>
        <taxon>Actinomycetota</taxon>
        <taxon>Actinomycetes</taxon>
        <taxon>Streptosporangiales</taxon>
        <taxon>Streptosporangiaceae</taxon>
        <taxon>Nonomuraea</taxon>
    </lineage>
</organism>
<evidence type="ECO:0000313" key="3">
    <source>
        <dbReference type="Proteomes" id="UP000284824"/>
    </source>
</evidence>
<sequence>MSPLSRAPSGQRPAASGERDWVRDAAEAAKYYDRISKGWDRYGGIAVPPPLKLSRAYSCVSGGPV</sequence>
<dbReference type="EMBL" id="SAUN01000001">
    <property type="protein sequence ID" value="RVX45863.1"/>
    <property type="molecule type" value="Genomic_DNA"/>
</dbReference>
<accession>A0A438MJP3</accession>
<reference evidence="2 3" key="1">
    <citation type="submission" date="2019-01" db="EMBL/GenBank/DDBJ databases">
        <title>Sequencing the genomes of 1000 actinobacteria strains.</title>
        <authorList>
            <person name="Klenk H.-P."/>
        </authorList>
    </citation>
    <scope>NUCLEOTIDE SEQUENCE [LARGE SCALE GENOMIC DNA]</scope>
    <source>
        <strain evidence="2 3">DSM 43925</strain>
    </source>
</reference>
<gene>
    <name evidence="2" type="ORF">EDD27_8688</name>
</gene>
<dbReference type="AlphaFoldDB" id="A0A438MJP3"/>
<proteinExistence type="predicted"/>
<evidence type="ECO:0000256" key="1">
    <source>
        <dbReference type="SAM" id="MobiDB-lite"/>
    </source>
</evidence>
<comment type="caution">
    <text evidence="2">The sequence shown here is derived from an EMBL/GenBank/DDBJ whole genome shotgun (WGS) entry which is preliminary data.</text>
</comment>